<dbReference type="InterPro" id="IPR000209">
    <property type="entry name" value="Peptidase_S8/S53_dom"/>
</dbReference>
<protein>
    <submittedName>
        <fullName evidence="13">Subtilisin-like protease SBT3.9</fullName>
    </submittedName>
</protein>
<dbReference type="InterPro" id="IPR037045">
    <property type="entry name" value="S8pro/Inhibitor_I9_sf"/>
</dbReference>
<dbReference type="Pfam" id="PF00082">
    <property type="entry name" value="Peptidase_S8"/>
    <property type="match status" value="1"/>
</dbReference>
<dbReference type="Gene3D" id="2.60.40.2310">
    <property type="match status" value="1"/>
</dbReference>
<dbReference type="SUPFAM" id="SSF52743">
    <property type="entry name" value="Subtilisin-like"/>
    <property type="match status" value="1"/>
</dbReference>
<keyword evidence="2 7" id="KW-0645">Protease</keyword>
<dbReference type="GO" id="GO:0006508">
    <property type="term" value="P:proteolysis"/>
    <property type="evidence" value="ECO:0007669"/>
    <property type="project" value="UniProtKB-KW"/>
</dbReference>
<dbReference type="PRINTS" id="PR00723">
    <property type="entry name" value="SUBTILISIN"/>
</dbReference>
<dbReference type="PROSITE" id="PS00137">
    <property type="entry name" value="SUBTILASE_HIS"/>
    <property type="match status" value="1"/>
</dbReference>
<dbReference type="InterPro" id="IPR036852">
    <property type="entry name" value="Peptidase_S8/S53_dom_sf"/>
</dbReference>
<organism evidence="12 13">
    <name type="scientific">Sesamum indicum</name>
    <name type="common">Oriental sesame</name>
    <name type="synonym">Sesamum orientale</name>
    <dbReference type="NCBI Taxonomy" id="4182"/>
    <lineage>
        <taxon>Eukaryota</taxon>
        <taxon>Viridiplantae</taxon>
        <taxon>Streptophyta</taxon>
        <taxon>Embryophyta</taxon>
        <taxon>Tracheophyta</taxon>
        <taxon>Spermatophyta</taxon>
        <taxon>Magnoliopsida</taxon>
        <taxon>eudicotyledons</taxon>
        <taxon>Gunneridae</taxon>
        <taxon>Pentapetalae</taxon>
        <taxon>asterids</taxon>
        <taxon>lamiids</taxon>
        <taxon>Lamiales</taxon>
        <taxon>Pedaliaceae</taxon>
        <taxon>Sesamum</taxon>
    </lineage>
</organism>
<evidence type="ECO:0000256" key="2">
    <source>
        <dbReference type="ARBA" id="ARBA00022670"/>
    </source>
</evidence>
<dbReference type="InterPro" id="IPR023828">
    <property type="entry name" value="Peptidase_S8_Ser-AS"/>
</dbReference>
<evidence type="ECO:0000256" key="8">
    <source>
        <dbReference type="SAM" id="Phobius"/>
    </source>
</evidence>
<evidence type="ECO:0000256" key="7">
    <source>
        <dbReference type="PROSITE-ProRule" id="PRU01240"/>
    </source>
</evidence>
<evidence type="ECO:0000256" key="6">
    <source>
        <dbReference type="PIRSR" id="PIRSR615500-1"/>
    </source>
</evidence>
<dbReference type="InterPro" id="IPR034197">
    <property type="entry name" value="Peptidases_S8_3"/>
</dbReference>
<dbReference type="FunFam" id="3.30.70.80:FF:000002">
    <property type="entry name" value="Subtilisin-like protease SBT5.3"/>
    <property type="match status" value="1"/>
</dbReference>
<feature type="active site" description="Charge relay system" evidence="6 7">
    <location>
        <position position="161"/>
    </location>
</feature>
<dbReference type="Pfam" id="PF05922">
    <property type="entry name" value="Inhibitor_I9"/>
    <property type="match status" value="1"/>
</dbReference>
<name>A0A6I9SY74_SESIN</name>
<keyword evidence="4 7" id="KW-0378">Hydrolase</keyword>
<dbReference type="AlphaFoldDB" id="A0A6I9SY74"/>
<keyword evidence="8" id="KW-0812">Transmembrane</keyword>
<evidence type="ECO:0000256" key="3">
    <source>
        <dbReference type="ARBA" id="ARBA00022729"/>
    </source>
</evidence>
<evidence type="ECO:0000259" key="9">
    <source>
        <dbReference type="Pfam" id="PF00082"/>
    </source>
</evidence>
<keyword evidence="12" id="KW-1185">Reference proteome</keyword>
<keyword evidence="3" id="KW-0732">Signal</keyword>
<sequence length="783" mass="84627">MRVIIPCRNKCSLVLPLVWLSVYTLLLQYTAARTNVAANEDAGGGTKAYIVYMGERKHKDVELVTKSHHEMLASVLGSKEATLDSMIYSYRHGFSGFAAKMTDSQARYIAELPGVVQVLPNRLYKMHTTRSWDYLGLSPHSTTNLLHDTNQGDGAIIGVFDTGVWPESESFNDKGLGPIPAKWKGFCTSGDAFNPKQHCNKKIIGARYFINGFLAAYGEFNATEANEFISTRDSAGHGTHCASIAGGSFVRNVSFQGLAGGVARGGAPRARLAIYKVGWIGGAVSSVDILKAFDEAIHDGVDVLSISLGIDLPLYPEIDKLDVIYYGSFHAVAHGITVVCSAGNSGPEYQTVEDVAPWVISVAASTIDRSFPTPIVLGNKQVFTGQAMFDGKDTGFLKLAYIERGDVGGERYCEYITANDTWVAGKVVLCFTVEGSEDDIIRAASTVQEAGALGLIATKKTVVALSPYYSSFPLILVTFDIATQILNYIRFTRDPVVRLKPTKTYFGNQASTYIASFSSRGPNSLSPAVLKPEIAAPGVDVLAAYVPTTLSPQGYSFDSGTSMAAPHIAGIAALLKSLHPHWSLAAIKSALVTTAWTMDPYSGEPIFAKGQIPKLADPFDYGGGLVNPNAARTPGLVYDIGTQDYVNYLCAMGYSETDINQLTGRPKSCKKSSNSVLDLNLPSITVPNLKGSVTIRKTVTNVGDENSKYEAVVVPPLGTVVKVNPKHLQFSPEVREMSFKVKITTLHNITTEYYFGSLTWSDGKHEVKIPISVRTEFPQVYGN</sequence>
<dbReference type="PANTHER" id="PTHR10795">
    <property type="entry name" value="PROPROTEIN CONVERTASE SUBTILISIN/KEXIN"/>
    <property type="match status" value="1"/>
</dbReference>
<evidence type="ECO:0000313" key="13">
    <source>
        <dbReference type="RefSeq" id="XP_011075896.1"/>
    </source>
</evidence>
<feature type="active site" description="Charge relay system" evidence="6 7">
    <location>
        <position position="237"/>
    </location>
</feature>
<dbReference type="GeneID" id="105160279"/>
<dbReference type="CDD" id="cd04852">
    <property type="entry name" value="Peptidases_S8_3"/>
    <property type="match status" value="1"/>
</dbReference>
<evidence type="ECO:0000259" key="10">
    <source>
        <dbReference type="Pfam" id="PF05922"/>
    </source>
</evidence>
<dbReference type="InterPro" id="IPR010259">
    <property type="entry name" value="S8pro/Inhibitor_I9"/>
</dbReference>
<dbReference type="InterPro" id="IPR045051">
    <property type="entry name" value="SBT"/>
</dbReference>
<dbReference type="PROSITE" id="PS00138">
    <property type="entry name" value="SUBTILASE_SER"/>
    <property type="match status" value="1"/>
</dbReference>
<evidence type="ECO:0000256" key="4">
    <source>
        <dbReference type="ARBA" id="ARBA00022801"/>
    </source>
</evidence>
<dbReference type="Gene3D" id="3.30.70.80">
    <property type="entry name" value="Peptidase S8 propeptide/proteinase inhibitor I9"/>
    <property type="match status" value="1"/>
</dbReference>
<dbReference type="PROSITE" id="PS51892">
    <property type="entry name" value="SUBTILASE"/>
    <property type="match status" value="1"/>
</dbReference>
<dbReference type="OrthoDB" id="206201at2759"/>
<dbReference type="InterPro" id="IPR041469">
    <property type="entry name" value="Subtilisin-like_FN3"/>
</dbReference>
<dbReference type="InParanoid" id="A0A6I9SY74"/>
<dbReference type="CDD" id="cd02120">
    <property type="entry name" value="PA_subtilisin_like"/>
    <property type="match status" value="1"/>
</dbReference>
<dbReference type="Gene3D" id="3.50.30.30">
    <property type="match status" value="1"/>
</dbReference>
<keyword evidence="8" id="KW-1133">Transmembrane helix</keyword>
<feature type="active site" description="Charge relay system" evidence="6 7">
    <location>
        <position position="562"/>
    </location>
</feature>
<dbReference type="Proteomes" id="UP000504604">
    <property type="component" value="Linkage group LG4"/>
</dbReference>
<reference evidence="13" key="1">
    <citation type="submission" date="2025-08" db="UniProtKB">
        <authorList>
            <consortium name="RefSeq"/>
        </authorList>
    </citation>
    <scope>IDENTIFICATION</scope>
</reference>
<evidence type="ECO:0000256" key="1">
    <source>
        <dbReference type="ARBA" id="ARBA00011073"/>
    </source>
</evidence>
<dbReference type="GO" id="GO:0004252">
    <property type="term" value="F:serine-type endopeptidase activity"/>
    <property type="evidence" value="ECO:0007669"/>
    <property type="project" value="UniProtKB-UniRule"/>
</dbReference>
<feature type="domain" description="Subtilisin-like protease fibronectin type-III" evidence="11">
    <location>
        <begin position="678"/>
        <end position="773"/>
    </location>
</feature>
<dbReference type="FunFam" id="2.60.40.2310:FF:000001">
    <property type="entry name" value="Subtilisin-like protease SBT1.5"/>
    <property type="match status" value="1"/>
</dbReference>
<evidence type="ECO:0000313" key="12">
    <source>
        <dbReference type="Proteomes" id="UP000504604"/>
    </source>
</evidence>
<dbReference type="Pfam" id="PF17766">
    <property type="entry name" value="fn3_6"/>
    <property type="match status" value="1"/>
</dbReference>
<evidence type="ECO:0000256" key="5">
    <source>
        <dbReference type="ARBA" id="ARBA00022825"/>
    </source>
</evidence>
<proteinExistence type="inferred from homology"/>
<dbReference type="InterPro" id="IPR022398">
    <property type="entry name" value="Peptidase_S8_His-AS"/>
</dbReference>
<gene>
    <name evidence="13" type="primary">LOC105160279</name>
</gene>
<keyword evidence="8" id="KW-0472">Membrane</keyword>
<dbReference type="Gene3D" id="3.40.50.200">
    <property type="entry name" value="Peptidase S8/S53 domain"/>
    <property type="match status" value="1"/>
</dbReference>
<feature type="domain" description="Peptidase S8/S53" evidence="9">
    <location>
        <begin position="152"/>
        <end position="600"/>
    </location>
</feature>
<feature type="transmembrane region" description="Helical" evidence="8">
    <location>
        <begin position="12"/>
        <end position="31"/>
    </location>
</feature>
<evidence type="ECO:0000259" key="11">
    <source>
        <dbReference type="Pfam" id="PF17766"/>
    </source>
</evidence>
<accession>A0A6I9SY74</accession>
<feature type="domain" description="Inhibitor I9" evidence="10">
    <location>
        <begin position="49"/>
        <end position="127"/>
    </location>
</feature>
<dbReference type="KEGG" id="sind:105160279"/>
<comment type="similarity">
    <text evidence="1 7">Belongs to the peptidase S8 family.</text>
</comment>
<keyword evidence="5 7" id="KW-0720">Serine protease</keyword>
<dbReference type="FunFam" id="3.40.50.200:FF:000006">
    <property type="entry name" value="Subtilisin-like protease SBT1.5"/>
    <property type="match status" value="1"/>
</dbReference>
<dbReference type="RefSeq" id="XP_011075896.1">
    <property type="nucleotide sequence ID" value="XM_011077594.2"/>
</dbReference>
<dbReference type="InterPro" id="IPR015500">
    <property type="entry name" value="Peptidase_S8_subtilisin-rel"/>
</dbReference>